<dbReference type="GO" id="GO:0006351">
    <property type="term" value="P:DNA-templated transcription"/>
    <property type="evidence" value="ECO:0007669"/>
    <property type="project" value="InterPro"/>
</dbReference>
<dbReference type="SUPFAM" id="SSF57701">
    <property type="entry name" value="Zn2/Cys6 DNA-binding domain"/>
    <property type="match status" value="1"/>
</dbReference>
<dbReference type="Pfam" id="PF00172">
    <property type="entry name" value="Zn_clus"/>
    <property type="match status" value="1"/>
</dbReference>
<accession>A0A8H5MUE3</accession>
<feature type="domain" description="Zn(2)-C6 fungal-type" evidence="4">
    <location>
        <begin position="17"/>
        <end position="49"/>
    </location>
</feature>
<dbReference type="Proteomes" id="UP000574317">
    <property type="component" value="Unassembled WGS sequence"/>
</dbReference>
<dbReference type="Gene3D" id="4.10.240.10">
    <property type="entry name" value="Zn(2)-C6 fungal-type DNA-binding domain"/>
    <property type="match status" value="1"/>
</dbReference>
<name>A0A8H5MUE3_9HYPO</name>
<feature type="region of interest" description="Disordered" evidence="3">
    <location>
        <begin position="51"/>
        <end position="82"/>
    </location>
</feature>
<dbReference type="SMART" id="SM00066">
    <property type="entry name" value="GAL4"/>
    <property type="match status" value="1"/>
</dbReference>
<sequence length="712" mass="80192">MPLSARSSIQRIRSRIACQACNKRKVKCDVAETSRPCSNCQRGGGDCIVLPRKKYRPRQPRNKSTSSPDRLDELGVGLESSEDNHDQLAEMGVGDDPKFPDDSPDTYLGKAIQTTTKNAHQLILPLSGDKRGPRCTVYDICDAVSPQDSLPCQPPKGASHTMHKPHQVEYMRSEGALTTLPADVCDDMIWTYFKHVHFFLPIVDAQGFLNDYHEQGPHRKHDLLFWSMMLAATNFADADLLRRSDFPSRKAMKTAMYERAKCLYDLDRATEKLKLIQSVILLSFWYTDPQDHTGAWYWIGIAISLAQGIGLHRNPRSSSRTRQIHPQEQALRRRIWWSCVVRDRWVSLAKGRPMRIHGEDCDLPFPTSQDVLQELDSVADDARRRFIPADSTALTSFWLRLVRISDVLGGILRLHYRVSGPDPTMDDIDKYAQQIKSLSATNSGIMDEWSDTLSIHAYQIDLFYQATVAILYRPYALNESAPPPTGAPLDWHKVALRRARDAAADTNALLQRLIELDAIEYLKPMIITAIIPAMQIHLSDCKSSKALTHDLATHKIQLCMLVLSNLRVTYWSADVMYKLFDRAQKILDETRASQSSSSHLSDPQPHLAASALQSTNTGLVEPQAHSLMDSQCQSDGLLMTDLNAIPQDTEQLWYSVSPQFSNVDQLLSPGFSLSEDVFQHFFSNSDAGVHGQHMSLMASEPVDDTLYNNIAF</sequence>
<evidence type="ECO:0000256" key="3">
    <source>
        <dbReference type="SAM" id="MobiDB-lite"/>
    </source>
</evidence>
<feature type="compositionally biased region" description="Basic residues" evidence="3">
    <location>
        <begin position="51"/>
        <end position="61"/>
    </location>
</feature>
<comment type="caution">
    <text evidence="5">The sequence shown here is derived from an EMBL/GenBank/DDBJ whole genome shotgun (WGS) entry which is preliminary data.</text>
</comment>
<dbReference type="AlphaFoldDB" id="A0A8H5MUE3"/>
<gene>
    <name evidence="5" type="ORF">FNAPI_10336</name>
</gene>
<keyword evidence="1" id="KW-0479">Metal-binding</keyword>
<dbReference type="Pfam" id="PF04082">
    <property type="entry name" value="Fungal_trans"/>
    <property type="match status" value="1"/>
</dbReference>
<dbReference type="GO" id="GO:0000981">
    <property type="term" value="F:DNA-binding transcription factor activity, RNA polymerase II-specific"/>
    <property type="evidence" value="ECO:0007669"/>
    <property type="project" value="InterPro"/>
</dbReference>
<evidence type="ECO:0000313" key="6">
    <source>
        <dbReference type="Proteomes" id="UP000574317"/>
    </source>
</evidence>
<dbReference type="PANTHER" id="PTHR47425">
    <property type="entry name" value="FARB-RELATED"/>
    <property type="match status" value="1"/>
</dbReference>
<dbReference type="EMBL" id="JAAOAO010000453">
    <property type="protein sequence ID" value="KAF5541162.1"/>
    <property type="molecule type" value="Genomic_DNA"/>
</dbReference>
<evidence type="ECO:0000313" key="5">
    <source>
        <dbReference type="EMBL" id="KAF5541162.1"/>
    </source>
</evidence>
<evidence type="ECO:0000256" key="1">
    <source>
        <dbReference type="ARBA" id="ARBA00022723"/>
    </source>
</evidence>
<dbReference type="CDD" id="cd12148">
    <property type="entry name" value="fungal_TF_MHR"/>
    <property type="match status" value="1"/>
</dbReference>
<dbReference type="GO" id="GO:0008270">
    <property type="term" value="F:zinc ion binding"/>
    <property type="evidence" value="ECO:0007669"/>
    <property type="project" value="InterPro"/>
</dbReference>
<evidence type="ECO:0000259" key="4">
    <source>
        <dbReference type="PROSITE" id="PS50048"/>
    </source>
</evidence>
<keyword evidence="2" id="KW-0539">Nucleus</keyword>
<dbReference type="PANTHER" id="PTHR47425:SF3">
    <property type="entry name" value="ZN(II)2CYS6 TRANSCRIPTION FACTOR (EUROFUNG)"/>
    <property type="match status" value="1"/>
</dbReference>
<dbReference type="GO" id="GO:0003677">
    <property type="term" value="F:DNA binding"/>
    <property type="evidence" value="ECO:0007669"/>
    <property type="project" value="InterPro"/>
</dbReference>
<dbReference type="PROSITE" id="PS50048">
    <property type="entry name" value="ZN2_CY6_FUNGAL_2"/>
    <property type="match status" value="1"/>
</dbReference>
<dbReference type="CDD" id="cd00067">
    <property type="entry name" value="GAL4"/>
    <property type="match status" value="1"/>
</dbReference>
<dbReference type="InterPro" id="IPR052761">
    <property type="entry name" value="Fungal_Detox/Toxin_TFs"/>
</dbReference>
<proteinExistence type="predicted"/>
<dbReference type="InterPro" id="IPR007219">
    <property type="entry name" value="XnlR_reg_dom"/>
</dbReference>
<dbReference type="InterPro" id="IPR036864">
    <property type="entry name" value="Zn2-C6_fun-type_DNA-bd_sf"/>
</dbReference>
<evidence type="ECO:0000256" key="2">
    <source>
        <dbReference type="ARBA" id="ARBA00023242"/>
    </source>
</evidence>
<dbReference type="InterPro" id="IPR001138">
    <property type="entry name" value="Zn2Cys6_DnaBD"/>
</dbReference>
<dbReference type="SMART" id="SM00906">
    <property type="entry name" value="Fungal_trans"/>
    <property type="match status" value="1"/>
</dbReference>
<organism evidence="5 6">
    <name type="scientific">Fusarium napiforme</name>
    <dbReference type="NCBI Taxonomy" id="42672"/>
    <lineage>
        <taxon>Eukaryota</taxon>
        <taxon>Fungi</taxon>
        <taxon>Dikarya</taxon>
        <taxon>Ascomycota</taxon>
        <taxon>Pezizomycotina</taxon>
        <taxon>Sordariomycetes</taxon>
        <taxon>Hypocreomycetidae</taxon>
        <taxon>Hypocreales</taxon>
        <taxon>Nectriaceae</taxon>
        <taxon>Fusarium</taxon>
        <taxon>Fusarium fujikuroi species complex</taxon>
    </lineage>
</organism>
<protein>
    <submittedName>
        <fullName evidence="5">Cutinase transcription factor 1 beta</fullName>
    </submittedName>
</protein>
<reference evidence="5 6" key="1">
    <citation type="submission" date="2020-05" db="EMBL/GenBank/DDBJ databases">
        <title>Identification and distribution of gene clusters putatively required for synthesis of sphingolipid metabolism inhibitors in phylogenetically diverse species of the filamentous fungus Fusarium.</title>
        <authorList>
            <person name="Kim H.-S."/>
            <person name="Busman M."/>
            <person name="Brown D.W."/>
            <person name="Divon H."/>
            <person name="Uhlig S."/>
            <person name="Proctor R.H."/>
        </authorList>
    </citation>
    <scope>NUCLEOTIDE SEQUENCE [LARGE SCALE GENOMIC DNA]</scope>
    <source>
        <strain evidence="5 6">NRRL 25196</strain>
    </source>
</reference>
<keyword evidence="6" id="KW-1185">Reference proteome</keyword>